<dbReference type="EMBL" id="JAOQAZ010000002">
    <property type="protein sequence ID" value="KAJ4269619.1"/>
    <property type="molecule type" value="Genomic_DNA"/>
</dbReference>
<accession>A0A9W8SD07</accession>
<gene>
    <name evidence="2" type="ORF">NW762_001287</name>
</gene>
<sequence>MPASESSETMREPSPYRGRRRSSSFSDEIQHLDELDAQVRYEEETADRGLGALHNIRSRTRSRTDEVLISWELDDPENPVNWSNV</sequence>
<dbReference type="Proteomes" id="UP001152049">
    <property type="component" value="Unassembled WGS sequence"/>
</dbReference>
<comment type="caution">
    <text evidence="2">The sequence shown here is derived from an EMBL/GenBank/DDBJ whole genome shotgun (WGS) entry which is preliminary data.</text>
</comment>
<organism evidence="2 3">
    <name type="scientific">Fusarium torreyae</name>
    <dbReference type="NCBI Taxonomy" id="1237075"/>
    <lineage>
        <taxon>Eukaryota</taxon>
        <taxon>Fungi</taxon>
        <taxon>Dikarya</taxon>
        <taxon>Ascomycota</taxon>
        <taxon>Pezizomycotina</taxon>
        <taxon>Sordariomycetes</taxon>
        <taxon>Hypocreomycetidae</taxon>
        <taxon>Hypocreales</taxon>
        <taxon>Nectriaceae</taxon>
        <taxon>Fusarium</taxon>
    </lineage>
</organism>
<feature type="region of interest" description="Disordered" evidence="1">
    <location>
        <begin position="1"/>
        <end position="28"/>
    </location>
</feature>
<name>A0A9W8SD07_9HYPO</name>
<dbReference type="AlphaFoldDB" id="A0A9W8SD07"/>
<reference evidence="2" key="1">
    <citation type="submission" date="2022-09" db="EMBL/GenBank/DDBJ databases">
        <title>Fusarium specimens isolated from Avocado Roots.</title>
        <authorList>
            <person name="Stajich J."/>
            <person name="Roper C."/>
            <person name="Heimlech-Rivalta G."/>
        </authorList>
    </citation>
    <scope>NUCLEOTIDE SEQUENCE</scope>
    <source>
        <strain evidence="2">CF00136</strain>
    </source>
</reference>
<keyword evidence="3" id="KW-1185">Reference proteome</keyword>
<evidence type="ECO:0000256" key="1">
    <source>
        <dbReference type="SAM" id="MobiDB-lite"/>
    </source>
</evidence>
<evidence type="ECO:0000313" key="2">
    <source>
        <dbReference type="EMBL" id="KAJ4269619.1"/>
    </source>
</evidence>
<protein>
    <submittedName>
        <fullName evidence="2">Uncharacterized protein</fullName>
    </submittedName>
</protein>
<proteinExistence type="predicted"/>
<evidence type="ECO:0000313" key="3">
    <source>
        <dbReference type="Proteomes" id="UP001152049"/>
    </source>
</evidence>